<name>A0ABP9MWL3_9GAMM</name>
<proteinExistence type="inferred from homology"/>
<dbReference type="NCBIfam" id="TIGR01178">
    <property type="entry name" value="ade"/>
    <property type="match status" value="1"/>
</dbReference>
<dbReference type="InterPro" id="IPR011059">
    <property type="entry name" value="Metal-dep_hydrolase_composite"/>
</dbReference>
<dbReference type="SUPFAM" id="SSF51338">
    <property type="entry name" value="Composite domain of metallo-dependent hydrolases"/>
    <property type="match status" value="1"/>
</dbReference>
<protein>
    <recommendedName>
        <fullName evidence="2 6">Adenine deaminase</fullName>
        <shortName evidence="6">Adenase</shortName>
        <shortName evidence="6">Adenine aminase</shortName>
        <ecNumber evidence="2 6">3.5.4.2</ecNumber>
    </recommendedName>
</protein>
<dbReference type="EMBL" id="BAABKE010000009">
    <property type="protein sequence ID" value="GAA5103353.1"/>
    <property type="molecule type" value="Genomic_DNA"/>
</dbReference>
<dbReference type="Gene3D" id="2.30.40.10">
    <property type="entry name" value="Urease, subunit C, domain 1"/>
    <property type="match status" value="1"/>
</dbReference>
<keyword evidence="10" id="KW-1185">Reference proteome</keyword>
<dbReference type="SUPFAM" id="SSF51556">
    <property type="entry name" value="Metallo-dependent hydrolases"/>
    <property type="match status" value="1"/>
</dbReference>
<evidence type="ECO:0000256" key="1">
    <source>
        <dbReference type="ARBA" id="ARBA00006773"/>
    </source>
</evidence>
<comment type="caution">
    <text evidence="9">The sequence shown here is derived from an EMBL/GenBank/DDBJ whole genome shotgun (WGS) entry which is preliminary data.</text>
</comment>
<dbReference type="Gene3D" id="3.20.20.140">
    <property type="entry name" value="Metal-dependent hydrolases"/>
    <property type="match status" value="1"/>
</dbReference>
<keyword evidence="4 6" id="KW-0464">Manganese</keyword>
<feature type="domain" description="Adenine deaminase C-terminal" evidence="8">
    <location>
        <begin position="402"/>
        <end position="572"/>
    </location>
</feature>
<accession>A0ABP9MWL3</accession>
<evidence type="ECO:0000256" key="6">
    <source>
        <dbReference type="HAMAP-Rule" id="MF_01518"/>
    </source>
</evidence>
<organism evidence="9 10">
    <name type="scientific">Wohlfahrtiimonas larvae</name>
    <dbReference type="NCBI Taxonomy" id="1157986"/>
    <lineage>
        <taxon>Bacteria</taxon>
        <taxon>Pseudomonadati</taxon>
        <taxon>Pseudomonadota</taxon>
        <taxon>Gammaproteobacteria</taxon>
        <taxon>Cardiobacteriales</taxon>
        <taxon>Ignatzschineriaceae</taxon>
        <taxon>Wohlfahrtiimonas</taxon>
    </lineage>
</organism>
<dbReference type="Pfam" id="PF01979">
    <property type="entry name" value="Amidohydro_1"/>
    <property type="match status" value="1"/>
</dbReference>
<keyword evidence="3 6" id="KW-0378">Hydrolase</keyword>
<dbReference type="InterPro" id="IPR006680">
    <property type="entry name" value="Amidohydro-rel"/>
</dbReference>
<evidence type="ECO:0000313" key="9">
    <source>
        <dbReference type="EMBL" id="GAA5103353.1"/>
    </source>
</evidence>
<dbReference type="InterPro" id="IPR006679">
    <property type="entry name" value="Adenine_deam"/>
</dbReference>
<reference evidence="10" key="1">
    <citation type="journal article" date="2019" name="Int. J. Syst. Evol. Microbiol.">
        <title>The Global Catalogue of Microorganisms (GCM) 10K type strain sequencing project: providing services to taxonomists for standard genome sequencing and annotation.</title>
        <authorList>
            <consortium name="The Broad Institute Genomics Platform"/>
            <consortium name="The Broad Institute Genome Sequencing Center for Infectious Disease"/>
            <person name="Wu L."/>
            <person name="Ma J."/>
        </authorList>
    </citation>
    <scope>NUCLEOTIDE SEQUENCE [LARGE SCALE GENOMIC DNA]</scope>
    <source>
        <strain evidence="10">JCM 18424</strain>
    </source>
</reference>
<evidence type="ECO:0000259" key="8">
    <source>
        <dbReference type="Pfam" id="PF13382"/>
    </source>
</evidence>
<comment type="similarity">
    <text evidence="1 6">Belongs to the metallo-dependent hydrolases superfamily. Adenine deaminase family.</text>
</comment>
<evidence type="ECO:0000256" key="2">
    <source>
        <dbReference type="ARBA" id="ARBA00012782"/>
    </source>
</evidence>
<evidence type="ECO:0000313" key="10">
    <source>
        <dbReference type="Proteomes" id="UP001500631"/>
    </source>
</evidence>
<sequence length="578" mass="62270">MSEKAKLNHLIDMASGRVPVDLLITNCKVVDVYNQTLIEGPLAIGDGKVVAVGHVLEAKETLDAKGGIVMPGLIDGHVHIESSSLTPAQFARTILPFGTTTIIADPHEIGNVCGVKGIQYMLDASRNLPLHVKIQLPSCVPATPFESAGAVLEAEDLEPLFADEGVLGLGEVMDYPSVINHDEPMINKLLMAKRHNRVIDGHSPGVKGLALNAYVASGVMTDHECSDTEGMLARLQMGQYILLREGSTCKDLLNLLPAVTPANSRRCVFCTDDREPDDILTTGHINKSLRLAVEYGLDPMIAITMATLNGAECFRLHDKGAIAPGKDADLLIVKDLKNFEPMHVFSMGVEVARDGKMLIELPEYHCEDVLNTINIAPIKVEDFALNLTSDKARAIGVIPKSVVTKNLEIDVVRDENGQFNAKANGALNKMAVIERHHATGNMGIGILEGYGIQNGAIAVSVAHDSHNIVVVGDNDADMLAAVKDIEAIKGGFSLVQNGEVLAHLPLPIGGLMTNQTAEEVAEIIEHLIITARDKFNLSHEFHPLMTLVFMTLPVIPALKLTSNGLFDVKQFKLVDVSV</sequence>
<dbReference type="RefSeq" id="WP_077926839.1">
    <property type="nucleotide sequence ID" value="NZ_BAABKE010000009.1"/>
</dbReference>
<evidence type="ECO:0000256" key="4">
    <source>
        <dbReference type="ARBA" id="ARBA00023211"/>
    </source>
</evidence>
<dbReference type="HAMAP" id="MF_01518">
    <property type="entry name" value="Adenine_deamin"/>
    <property type="match status" value="1"/>
</dbReference>
<dbReference type="Proteomes" id="UP001500631">
    <property type="component" value="Unassembled WGS sequence"/>
</dbReference>
<comment type="catalytic activity">
    <reaction evidence="5 6">
        <text>adenine + H2O + H(+) = hypoxanthine + NH4(+)</text>
        <dbReference type="Rhea" id="RHEA:23688"/>
        <dbReference type="ChEBI" id="CHEBI:15377"/>
        <dbReference type="ChEBI" id="CHEBI:15378"/>
        <dbReference type="ChEBI" id="CHEBI:16708"/>
        <dbReference type="ChEBI" id="CHEBI:17368"/>
        <dbReference type="ChEBI" id="CHEBI:28938"/>
        <dbReference type="EC" id="3.5.4.2"/>
    </reaction>
</comment>
<dbReference type="InterPro" id="IPR032466">
    <property type="entry name" value="Metal_Hydrolase"/>
</dbReference>
<evidence type="ECO:0000259" key="7">
    <source>
        <dbReference type="Pfam" id="PF01979"/>
    </source>
</evidence>
<gene>
    <name evidence="6 9" type="primary">ade</name>
    <name evidence="9" type="ORF">GCM10023338_21780</name>
</gene>
<evidence type="ECO:0000256" key="5">
    <source>
        <dbReference type="ARBA" id="ARBA00047720"/>
    </source>
</evidence>
<dbReference type="PANTHER" id="PTHR11113">
    <property type="entry name" value="N-ACETYLGLUCOSAMINE-6-PHOSPHATE DEACETYLASE"/>
    <property type="match status" value="1"/>
</dbReference>
<dbReference type="InterPro" id="IPR026912">
    <property type="entry name" value="Adenine_deam_C"/>
</dbReference>
<dbReference type="CDD" id="cd01295">
    <property type="entry name" value="AdeC"/>
    <property type="match status" value="1"/>
</dbReference>
<dbReference type="PANTHER" id="PTHR11113:SF2">
    <property type="entry name" value="ADENINE DEAMINASE"/>
    <property type="match status" value="1"/>
</dbReference>
<comment type="cofactor">
    <cofactor evidence="6">
        <name>Mn(2+)</name>
        <dbReference type="ChEBI" id="CHEBI:29035"/>
    </cofactor>
</comment>
<dbReference type="Pfam" id="PF13382">
    <property type="entry name" value="Adenine_deam_C"/>
    <property type="match status" value="1"/>
</dbReference>
<evidence type="ECO:0000256" key="3">
    <source>
        <dbReference type="ARBA" id="ARBA00022801"/>
    </source>
</evidence>
<dbReference type="EC" id="3.5.4.2" evidence="2 6"/>
<feature type="domain" description="Amidohydrolase-related" evidence="7">
    <location>
        <begin position="68"/>
        <end position="350"/>
    </location>
</feature>